<evidence type="ECO:0000313" key="4">
    <source>
        <dbReference type="Proteomes" id="UP001500724"/>
    </source>
</evidence>
<feature type="chain" id="PRO_5046099058" description="Secreted protein" evidence="2">
    <location>
        <begin position="22"/>
        <end position="229"/>
    </location>
</feature>
<keyword evidence="2" id="KW-0732">Signal</keyword>
<protein>
    <recommendedName>
        <fullName evidence="5">Secreted protein</fullName>
    </recommendedName>
</protein>
<name>A0ABN1HHR0_9ACTN</name>
<evidence type="ECO:0000313" key="3">
    <source>
        <dbReference type="EMBL" id="GAA0650385.1"/>
    </source>
</evidence>
<feature type="compositionally biased region" description="Low complexity" evidence="1">
    <location>
        <begin position="163"/>
        <end position="175"/>
    </location>
</feature>
<evidence type="ECO:0000256" key="2">
    <source>
        <dbReference type="SAM" id="SignalP"/>
    </source>
</evidence>
<comment type="caution">
    <text evidence="3">The sequence shown here is derived from an EMBL/GenBank/DDBJ whole genome shotgun (WGS) entry which is preliminary data.</text>
</comment>
<dbReference type="RefSeq" id="WP_344001398.1">
    <property type="nucleotide sequence ID" value="NZ_BAAAGU010000029.1"/>
</dbReference>
<evidence type="ECO:0000256" key="1">
    <source>
        <dbReference type="SAM" id="MobiDB-lite"/>
    </source>
</evidence>
<dbReference type="EMBL" id="BAAAGU010000029">
    <property type="protein sequence ID" value="GAA0650385.1"/>
    <property type="molecule type" value="Genomic_DNA"/>
</dbReference>
<sequence>MSRTRSLIAALAVCAVTVAGATGCASRDAPESDAVSPSPVGKLLEDRDPDGRPYREVDEQDAPEVRVEVTPDPDGGWDVRLTLRNFRFSPQGAPKRAEAGRGLAHLYVDDRLVARLRTAEHHLSARMLPRGTHQVTARLYADDGSGWAVDGEPVESTADVTVSEPAPGPAGTPAGESGGNGSPPEDSGGGGTPAEDGGGNGTPPEDSGGKGAPAAGGGRGSPAGGEQAS</sequence>
<gene>
    <name evidence="3" type="ORF">GCM10009535_30570</name>
</gene>
<accession>A0ABN1HHR0</accession>
<keyword evidence="4" id="KW-1185">Reference proteome</keyword>
<dbReference type="Proteomes" id="UP001500724">
    <property type="component" value="Unassembled WGS sequence"/>
</dbReference>
<feature type="compositionally biased region" description="Gly residues" evidence="1">
    <location>
        <begin position="176"/>
        <end position="201"/>
    </location>
</feature>
<feature type="compositionally biased region" description="Basic and acidic residues" evidence="1">
    <location>
        <begin position="43"/>
        <end position="62"/>
    </location>
</feature>
<feature type="region of interest" description="Disordered" evidence="1">
    <location>
        <begin position="146"/>
        <end position="229"/>
    </location>
</feature>
<organism evidence="3 4">
    <name type="scientific">Streptomyces thermocarboxydovorans</name>
    <dbReference type="NCBI Taxonomy" id="59298"/>
    <lineage>
        <taxon>Bacteria</taxon>
        <taxon>Bacillati</taxon>
        <taxon>Actinomycetota</taxon>
        <taxon>Actinomycetes</taxon>
        <taxon>Kitasatosporales</taxon>
        <taxon>Streptomycetaceae</taxon>
        <taxon>Streptomyces</taxon>
    </lineage>
</organism>
<feature type="region of interest" description="Disordered" evidence="1">
    <location>
        <begin position="25"/>
        <end position="62"/>
    </location>
</feature>
<feature type="compositionally biased region" description="Gly residues" evidence="1">
    <location>
        <begin position="209"/>
        <end position="223"/>
    </location>
</feature>
<dbReference type="PROSITE" id="PS51257">
    <property type="entry name" value="PROKAR_LIPOPROTEIN"/>
    <property type="match status" value="1"/>
</dbReference>
<reference evidence="3 4" key="1">
    <citation type="journal article" date="2019" name="Int. J. Syst. Evol. Microbiol.">
        <title>The Global Catalogue of Microorganisms (GCM) 10K type strain sequencing project: providing services to taxonomists for standard genome sequencing and annotation.</title>
        <authorList>
            <consortium name="The Broad Institute Genomics Platform"/>
            <consortium name="The Broad Institute Genome Sequencing Center for Infectious Disease"/>
            <person name="Wu L."/>
            <person name="Ma J."/>
        </authorList>
    </citation>
    <scope>NUCLEOTIDE SEQUENCE [LARGE SCALE GENOMIC DNA]</scope>
    <source>
        <strain evidence="3 4">JCM 10367</strain>
    </source>
</reference>
<proteinExistence type="predicted"/>
<evidence type="ECO:0008006" key="5">
    <source>
        <dbReference type="Google" id="ProtNLM"/>
    </source>
</evidence>
<feature type="signal peptide" evidence="2">
    <location>
        <begin position="1"/>
        <end position="21"/>
    </location>
</feature>